<dbReference type="AlphaFoldDB" id="A0AAD3Y651"/>
<dbReference type="Proteomes" id="UP001279734">
    <property type="component" value="Unassembled WGS sequence"/>
</dbReference>
<evidence type="ECO:0000256" key="1">
    <source>
        <dbReference type="SAM" id="MobiDB-lite"/>
    </source>
</evidence>
<keyword evidence="3" id="KW-1185">Reference proteome</keyword>
<feature type="compositionally biased region" description="Basic and acidic residues" evidence="1">
    <location>
        <begin position="57"/>
        <end position="72"/>
    </location>
</feature>
<reference evidence="2" key="1">
    <citation type="submission" date="2023-05" db="EMBL/GenBank/DDBJ databases">
        <title>Nepenthes gracilis genome sequencing.</title>
        <authorList>
            <person name="Fukushima K."/>
        </authorList>
    </citation>
    <scope>NUCLEOTIDE SEQUENCE</scope>
    <source>
        <strain evidence="2">SING2019-196</strain>
    </source>
</reference>
<comment type="caution">
    <text evidence="2">The sequence shown here is derived from an EMBL/GenBank/DDBJ whole genome shotgun (WGS) entry which is preliminary data.</text>
</comment>
<evidence type="ECO:0000313" key="2">
    <source>
        <dbReference type="EMBL" id="GMH28935.1"/>
    </source>
</evidence>
<feature type="compositionally biased region" description="Basic and acidic residues" evidence="1">
    <location>
        <begin position="28"/>
        <end position="43"/>
    </location>
</feature>
<name>A0AAD3Y651_NEPGR</name>
<organism evidence="2 3">
    <name type="scientific">Nepenthes gracilis</name>
    <name type="common">Slender pitcher plant</name>
    <dbReference type="NCBI Taxonomy" id="150966"/>
    <lineage>
        <taxon>Eukaryota</taxon>
        <taxon>Viridiplantae</taxon>
        <taxon>Streptophyta</taxon>
        <taxon>Embryophyta</taxon>
        <taxon>Tracheophyta</taxon>
        <taxon>Spermatophyta</taxon>
        <taxon>Magnoliopsida</taxon>
        <taxon>eudicotyledons</taxon>
        <taxon>Gunneridae</taxon>
        <taxon>Pentapetalae</taxon>
        <taxon>Caryophyllales</taxon>
        <taxon>Nepenthaceae</taxon>
        <taxon>Nepenthes</taxon>
    </lineage>
</organism>
<feature type="region of interest" description="Disordered" evidence="1">
    <location>
        <begin position="1"/>
        <end position="73"/>
    </location>
</feature>
<gene>
    <name evidence="2" type="ORF">Nepgr_030778</name>
</gene>
<protein>
    <submittedName>
        <fullName evidence="2">Uncharacterized protein</fullName>
    </submittedName>
</protein>
<accession>A0AAD3Y651</accession>
<evidence type="ECO:0000313" key="3">
    <source>
        <dbReference type="Proteomes" id="UP001279734"/>
    </source>
</evidence>
<sequence length="84" mass="9680">MTISKGGRKSDWSIRRHREPMNPTIRFRIRDLRPQRSGERRMGFDSFSNGGGEDSDNWTKKKEERGTTRDDSLIAVEALIGRGD</sequence>
<dbReference type="EMBL" id="BSYO01000035">
    <property type="protein sequence ID" value="GMH28935.1"/>
    <property type="molecule type" value="Genomic_DNA"/>
</dbReference>
<proteinExistence type="predicted"/>